<dbReference type="RefSeq" id="WP_147458900.1">
    <property type="nucleotide sequence ID" value="NZ_CP046442.1"/>
</dbReference>
<gene>
    <name evidence="1" type="ORF">GMO17_27095</name>
</gene>
<dbReference type="AlphaFoldDB" id="A0AAE6UPR9"/>
<organism evidence="1 2">
    <name type="scientific">Pseudomonas coronafaciens pv. coronafaciens</name>
    <dbReference type="NCBI Taxonomy" id="235275"/>
    <lineage>
        <taxon>Bacteria</taxon>
        <taxon>Pseudomonadati</taxon>
        <taxon>Pseudomonadota</taxon>
        <taxon>Gammaproteobacteria</taxon>
        <taxon>Pseudomonadales</taxon>
        <taxon>Pseudomonadaceae</taxon>
        <taxon>Pseudomonas</taxon>
        <taxon>Pseudomonas coronafaciens</taxon>
    </lineage>
</organism>
<protein>
    <submittedName>
        <fullName evidence="1">Uncharacterized protein</fullName>
    </submittedName>
</protein>
<evidence type="ECO:0000313" key="1">
    <source>
        <dbReference type="EMBL" id="QGT84805.1"/>
    </source>
</evidence>
<geneLocation type="plasmid" evidence="1 2">
    <name>unnamed1</name>
</geneLocation>
<proteinExistence type="predicted"/>
<evidence type="ECO:0000313" key="2">
    <source>
        <dbReference type="Proteomes" id="UP000423413"/>
    </source>
</evidence>
<reference evidence="1 2" key="1">
    <citation type="submission" date="2019-11" db="EMBL/GenBank/DDBJ databases">
        <title>Complete genome sequence of Pseudomonas syringae pv. coronafaciens isolate B19001 originated in imported oat cereal.</title>
        <authorList>
            <person name="Kim S.M."/>
            <person name="Lee B.C."/>
            <person name="Seo S.J."/>
            <person name="Lee J.E."/>
            <person name="Choi N.J."/>
            <person name="Park J.H."/>
        </authorList>
    </citation>
    <scope>NUCLEOTIDE SEQUENCE [LARGE SCALE GENOMIC DNA]</scope>
    <source>
        <strain evidence="1 2">B19001</strain>
        <plasmid evidence="1 2">unnamed1</plasmid>
    </source>
</reference>
<sequence>MKQINEAFKMHQNETIDQWIWDGESIVDIENFSASQKLCMLNLVEQHFSQGWPESVPEDYRGWVFGPVYGKGDDCPEGFKRMLHILAIDQAGKALTLQGVCDLYHGADGYKIVVTTAPNAMAMAEEYCAVANA</sequence>
<accession>A0AAE6UPR9</accession>
<dbReference type="EMBL" id="CP046442">
    <property type="protein sequence ID" value="QGT84805.1"/>
    <property type="molecule type" value="Genomic_DNA"/>
</dbReference>
<dbReference type="Proteomes" id="UP000423413">
    <property type="component" value="Plasmid unnamed1"/>
</dbReference>
<name>A0AAE6UPR9_9PSED</name>
<keyword evidence="1" id="KW-0614">Plasmid</keyword>